<protein>
    <submittedName>
        <fullName evidence="1">DUF4249 domain-containing protein</fullName>
    </submittedName>
</protein>
<dbReference type="InterPro" id="IPR025345">
    <property type="entry name" value="DUF4249"/>
</dbReference>
<sequence>MLIYYVLLLVIFNSCIETLDPEGLVDDFESVLVIEATITNELKQHEIRLTRSFKFEENITPLESNAEVKVLDDDGNVIRFLESEPGLYLSEEAFEAQPNKNYRLSITTSDGRNYASDAAQLTQITPINEVIAQRVINNGEDGMGFFVNTFDPTNSSKFYRYEFEETYKIIAPFWRPDDLITLTDDPIDCFVQEVFVGENNERVCYGTNISNTIILTNTSGLEQDNVSQFLVHFINKNNYILTHRYSILVRQFVQSPAAYNFFETLRNLSQSDNIFSQIQPGLLVGNVFSANNENEIVLGYFDVASVSEQRIFFNYTDFFSEEPLPPYVNPCEQFAPPVSLSGTCILANFVRSGTVEFVSENPAPNAEFPGPFLVVTDVCGDCTELGSNVVPPFWID</sequence>
<dbReference type="Pfam" id="PF14054">
    <property type="entry name" value="DUF4249"/>
    <property type="match status" value="1"/>
</dbReference>
<proteinExistence type="predicted"/>
<accession>A0A842IKC1</accession>
<name>A0A842IKC1_9FLAO</name>
<evidence type="ECO:0000313" key="1">
    <source>
        <dbReference type="EMBL" id="MBC2843732.1"/>
    </source>
</evidence>
<organism evidence="1 2">
    <name type="scientific">Winogradskyella flava</name>
    <dbReference type="NCBI Taxonomy" id="1884876"/>
    <lineage>
        <taxon>Bacteria</taxon>
        <taxon>Pseudomonadati</taxon>
        <taxon>Bacteroidota</taxon>
        <taxon>Flavobacteriia</taxon>
        <taxon>Flavobacteriales</taxon>
        <taxon>Flavobacteriaceae</taxon>
        <taxon>Winogradskyella</taxon>
    </lineage>
</organism>
<gene>
    <name evidence="1" type="ORF">H7F21_01415</name>
</gene>
<keyword evidence="2" id="KW-1185">Reference proteome</keyword>
<dbReference type="RefSeq" id="WP_185787449.1">
    <property type="nucleotide sequence ID" value="NZ_JACLCP010000001.1"/>
</dbReference>
<comment type="caution">
    <text evidence="1">The sequence shown here is derived from an EMBL/GenBank/DDBJ whole genome shotgun (WGS) entry which is preliminary data.</text>
</comment>
<evidence type="ECO:0000313" key="2">
    <source>
        <dbReference type="Proteomes" id="UP000533900"/>
    </source>
</evidence>
<dbReference type="Proteomes" id="UP000533900">
    <property type="component" value="Unassembled WGS sequence"/>
</dbReference>
<reference evidence="1" key="1">
    <citation type="submission" date="2020-08" db="EMBL/GenBank/DDBJ databases">
        <title>Winogradskyella ouciana sp. nov., isolated from the hadal seawater of the Mariana Trench.</title>
        <authorList>
            <person name="He X."/>
        </authorList>
    </citation>
    <scope>NUCLEOTIDE SEQUENCE [LARGE SCALE GENOMIC DNA]</scope>
    <source>
        <strain evidence="1">KCTC 52348</strain>
    </source>
</reference>
<dbReference type="AlphaFoldDB" id="A0A842IKC1"/>
<dbReference type="EMBL" id="JACLCP010000001">
    <property type="protein sequence ID" value="MBC2843732.1"/>
    <property type="molecule type" value="Genomic_DNA"/>
</dbReference>